<name>A0A397TLP0_9GLOM</name>
<reference evidence="2 3" key="1">
    <citation type="submission" date="2018-06" db="EMBL/GenBank/DDBJ databases">
        <title>Comparative genomics reveals the genomic features of Rhizophagus irregularis, R. cerebriforme, R. diaphanum and Gigaspora rosea, and their symbiotic lifestyle signature.</title>
        <authorList>
            <person name="Morin E."/>
            <person name="San Clemente H."/>
            <person name="Chen E.C.H."/>
            <person name="De La Providencia I."/>
            <person name="Hainaut M."/>
            <person name="Kuo A."/>
            <person name="Kohler A."/>
            <person name="Murat C."/>
            <person name="Tang N."/>
            <person name="Roy S."/>
            <person name="Loubradou J."/>
            <person name="Henrissat B."/>
            <person name="Grigoriev I.V."/>
            <person name="Corradi N."/>
            <person name="Roux C."/>
            <person name="Martin F.M."/>
        </authorList>
    </citation>
    <scope>NUCLEOTIDE SEQUENCE [LARGE SCALE GENOMIC DNA]</scope>
    <source>
        <strain evidence="2 3">DAOM 227022</strain>
    </source>
</reference>
<evidence type="ECO:0000313" key="2">
    <source>
        <dbReference type="EMBL" id="RIA98862.1"/>
    </source>
</evidence>
<sequence>MNTNNQQHESNTAPQIHSSNNISQPQGNVAIAEYPFFYMAQNDYQIYHINCEEIPFDLLLTNVTQNPVQPSHLHIFYYQQPDDRRIYKITCEVVSYTFIVRMLNNIHYGVELNLNGQQQEVFSRAHKENLEFHLKNDLTYYLAPIDTSQQPIIDNNVINQSY</sequence>
<keyword evidence="3" id="KW-1185">Reference proteome</keyword>
<proteinExistence type="predicted"/>
<accession>A0A397TLP0</accession>
<dbReference type="Proteomes" id="UP000265703">
    <property type="component" value="Unassembled WGS sequence"/>
</dbReference>
<organism evidence="2 3">
    <name type="scientific">Glomus cerebriforme</name>
    <dbReference type="NCBI Taxonomy" id="658196"/>
    <lineage>
        <taxon>Eukaryota</taxon>
        <taxon>Fungi</taxon>
        <taxon>Fungi incertae sedis</taxon>
        <taxon>Mucoromycota</taxon>
        <taxon>Glomeromycotina</taxon>
        <taxon>Glomeromycetes</taxon>
        <taxon>Glomerales</taxon>
        <taxon>Glomeraceae</taxon>
        <taxon>Glomus</taxon>
    </lineage>
</organism>
<gene>
    <name evidence="2" type="ORF">C1645_731320</name>
</gene>
<comment type="caution">
    <text evidence="2">The sequence shown here is derived from an EMBL/GenBank/DDBJ whole genome shotgun (WGS) entry which is preliminary data.</text>
</comment>
<dbReference type="AlphaFoldDB" id="A0A397TLP0"/>
<evidence type="ECO:0000256" key="1">
    <source>
        <dbReference type="SAM" id="MobiDB-lite"/>
    </source>
</evidence>
<evidence type="ECO:0000313" key="3">
    <source>
        <dbReference type="Proteomes" id="UP000265703"/>
    </source>
</evidence>
<feature type="region of interest" description="Disordered" evidence="1">
    <location>
        <begin position="1"/>
        <end position="22"/>
    </location>
</feature>
<protein>
    <submittedName>
        <fullName evidence="2">Uncharacterized protein</fullName>
    </submittedName>
</protein>
<dbReference type="EMBL" id="QKYT01000010">
    <property type="protein sequence ID" value="RIA98862.1"/>
    <property type="molecule type" value="Genomic_DNA"/>
</dbReference>